<sequence>MTNTLAKLVGSRICHDLSSPIGAINNGVELLSLSNGSTTDEIELIGQSAEAASARIMFFRIAYGGAQDGQIARASEITNILEQMSKSGKYTYVWNSRDAVVRLDTQAAFLAIQCLETCLTTGGEIVIEEQDGSWSLSAKGKNIRLNKTLWASLADPSLSEDVTSAEVQFALLPLALSEMGRSLSYDASPNQFSISY</sequence>
<evidence type="ECO:0000313" key="2">
    <source>
        <dbReference type="EMBL" id="SHG74277.1"/>
    </source>
</evidence>
<organism evidence="2 3">
    <name type="scientific">Cognatiyoonia sediminum</name>
    <dbReference type="NCBI Taxonomy" id="1508389"/>
    <lineage>
        <taxon>Bacteria</taxon>
        <taxon>Pseudomonadati</taxon>
        <taxon>Pseudomonadota</taxon>
        <taxon>Alphaproteobacteria</taxon>
        <taxon>Rhodobacterales</taxon>
        <taxon>Paracoccaceae</taxon>
        <taxon>Cognatiyoonia</taxon>
    </lineage>
</organism>
<dbReference type="Proteomes" id="UP000184074">
    <property type="component" value="Unassembled WGS sequence"/>
</dbReference>
<proteinExistence type="predicted"/>
<dbReference type="Pfam" id="PF10090">
    <property type="entry name" value="HPTransfase"/>
    <property type="match status" value="1"/>
</dbReference>
<dbReference type="EMBL" id="FQXB01000001">
    <property type="protein sequence ID" value="SHG74277.1"/>
    <property type="molecule type" value="Genomic_DNA"/>
</dbReference>
<dbReference type="InterPro" id="IPR036890">
    <property type="entry name" value="HATPase_C_sf"/>
</dbReference>
<protein>
    <submittedName>
        <fullName evidence="2">Histidine phosphotransferase ChpT</fullName>
    </submittedName>
</protein>
<dbReference type="Gene3D" id="3.30.565.10">
    <property type="entry name" value="Histidine kinase-like ATPase, C-terminal domain"/>
    <property type="match status" value="1"/>
</dbReference>
<keyword evidence="2" id="KW-0808">Transferase</keyword>
<keyword evidence="3" id="KW-1185">Reference proteome</keyword>
<evidence type="ECO:0000259" key="1">
    <source>
        <dbReference type="Pfam" id="PF10090"/>
    </source>
</evidence>
<dbReference type="AlphaFoldDB" id="A0A1M5MAE6"/>
<dbReference type="STRING" id="1508389.SAMN05444003_0727"/>
<dbReference type="Gene3D" id="1.10.287.130">
    <property type="match status" value="1"/>
</dbReference>
<name>A0A1M5MAE6_9RHOB</name>
<dbReference type="InterPro" id="IPR018762">
    <property type="entry name" value="ChpT_C"/>
</dbReference>
<dbReference type="OrthoDB" id="9803702at2"/>
<accession>A0A1M5MAE6</accession>
<reference evidence="2 3" key="1">
    <citation type="submission" date="2016-11" db="EMBL/GenBank/DDBJ databases">
        <authorList>
            <person name="Jaros S."/>
            <person name="Januszkiewicz K."/>
            <person name="Wedrychowicz H."/>
        </authorList>
    </citation>
    <scope>NUCLEOTIDE SEQUENCE [LARGE SCALE GENOMIC DNA]</scope>
    <source>
        <strain evidence="2 3">DSM 28715</strain>
    </source>
</reference>
<feature type="domain" description="Histidine phosphotransferase ChpT C-terminal" evidence="1">
    <location>
        <begin position="76"/>
        <end position="189"/>
    </location>
</feature>
<gene>
    <name evidence="2" type="ORF">SAMN05444003_0727</name>
</gene>
<evidence type="ECO:0000313" key="3">
    <source>
        <dbReference type="Proteomes" id="UP000184074"/>
    </source>
</evidence>
<dbReference type="RefSeq" id="WP_072899373.1">
    <property type="nucleotide sequence ID" value="NZ_FQXB01000001.1"/>
</dbReference>
<dbReference type="GO" id="GO:0016740">
    <property type="term" value="F:transferase activity"/>
    <property type="evidence" value="ECO:0007669"/>
    <property type="project" value="UniProtKB-KW"/>
</dbReference>